<dbReference type="EMBL" id="JAPXFL010000012">
    <property type="protein sequence ID" value="KAK9499130.1"/>
    <property type="molecule type" value="Genomic_DNA"/>
</dbReference>
<evidence type="ECO:0000313" key="3">
    <source>
        <dbReference type="Proteomes" id="UP001461498"/>
    </source>
</evidence>
<reference evidence="2 3" key="1">
    <citation type="submission" date="2022-12" db="EMBL/GenBank/DDBJ databases">
        <title>Chromosome-level genome assembly of true bugs.</title>
        <authorList>
            <person name="Ma L."/>
            <person name="Li H."/>
        </authorList>
    </citation>
    <scope>NUCLEOTIDE SEQUENCE [LARGE SCALE GENOMIC DNA]</scope>
    <source>
        <strain evidence="2">Lab_2022b</strain>
    </source>
</reference>
<sequence>MEETEDFETALQRMMNQLDLNELEIMKSKSTTLVVLKSFHKILLSMVNNYQKKMLQWETEVEKLRALNQKIELRIQKYTEEIHQEFYKTTDCLNLVKEEEMLKSDANFIKDNGINILKDLCEGKRFNYDSKRPSANLKLNNPQVNMLLEDNIDHQHECNPNNNDPYGFELDEELKKFPVLLSILEGKEESCGCLQNSRTQPNTSKFKICELSNEDLDPCNNNDIKNKTMEGNQLNFNKNLSRKRSTHKILEDSKFLELIKKLFMKNQCDNLEVSNSSSLLNRNGSKEQCDGKDEHKGRFSEPCDIKRKSQQDMSNTVVTNVSWYSGPNINKRNSSDCGNNNNIIDSEQLFEYKMRQKKCCPNPKNFCSNWRGFAAHWEKSIQGLYECRPSNSAQNPCDFDFNQLR</sequence>
<proteinExistence type="predicted"/>
<name>A0AAW1CJJ3_9HEMI</name>
<dbReference type="EMBL" id="JAPXFL010000012">
    <property type="protein sequence ID" value="KAK9499131.1"/>
    <property type="molecule type" value="Genomic_DNA"/>
</dbReference>
<comment type="caution">
    <text evidence="2">The sequence shown here is derived from an EMBL/GenBank/DDBJ whole genome shotgun (WGS) entry which is preliminary data.</text>
</comment>
<evidence type="ECO:0000256" key="1">
    <source>
        <dbReference type="SAM" id="Coils"/>
    </source>
</evidence>
<evidence type="ECO:0000313" key="2">
    <source>
        <dbReference type="EMBL" id="KAK9499131.1"/>
    </source>
</evidence>
<dbReference type="EMBL" id="JAPXFL010000012">
    <property type="protein sequence ID" value="KAK9499132.1"/>
    <property type="molecule type" value="Genomic_DNA"/>
</dbReference>
<keyword evidence="1" id="KW-0175">Coiled coil</keyword>
<dbReference type="AlphaFoldDB" id="A0AAW1CJJ3"/>
<protein>
    <submittedName>
        <fullName evidence="2">Uncharacterized protein</fullName>
    </submittedName>
</protein>
<keyword evidence="3" id="KW-1185">Reference proteome</keyword>
<feature type="coiled-coil region" evidence="1">
    <location>
        <begin position="47"/>
        <end position="81"/>
    </location>
</feature>
<gene>
    <name evidence="2" type="ORF">O3M35_003635</name>
</gene>
<accession>A0AAW1CJJ3</accession>
<organism evidence="2 3">
    <name type="scientific">Rhynocoris fuscipes</name>
    <dbReference type="NCBI Taxonomy" id="488301"/>
    <lineage>
        <taxon>Eukaryota</taxon>
        <taxon>Metazoa</taxon>
        <taxon>Ecdysozoa</taxon>
        <taxon>Arthropoda</taxon>
        <taxon>Hexapoda</taxon>
        <taxon>Insecta</taxon>
        <taxon>Pterygota</taxon>
        <taxon>Neoptera</taxon>
        <taxon>Paraneoptera</taxon>
        <taxon>Hemiptera</taxon>
        <taxon>Heteroptera</taxon>
        <taxon>Panheteroptera</taxon>
        <taxon>Cimicomorpha</taxon>
        <taxon>Reduviidae</taxon>
        <taxon>Harpactorinae</taxon>
        <taxon>Harpactorini</taxon>
        <taxon>Rhynocoris</taxon>
    </lineage>
</organism>
<dbReference type="Proteomes" id="UP001461498">
    <property type="component" value="Unassembled WGS sequence"/>
</dbReference>